<evidence type="ECO:0000313" key="3">
    <source>
        <dbReference type="Proteomes" id="UP000005632"/>
    </source>
</evidence>
<proteinExistence type="predicted"/>
<dbReference type="GO" id="GO:0008782">
    <property type="term" value="F:adenosylhomocysteine nucleosidase activity"/>
    <property type="evidence" value="ECO:0007669"/>
    <property type="project" value="TreeGrafter"/>
</dbReference>
<dbReference type="GO" id="GO:0008930">
    <property type="term" value="F:methylthioadenosine nucleosidase activity"/>
    <property type="evidence" value="ECO:0007669"/>
    <property type="project" value="TreeGrafter"/>
</dbReference>
<dbReference type="HOGENOM" id="CLU_031248_2_0_12"/>
<dbReference type="CDD" id="cd09008">
    <property type="entry name" value="MTAN"/>
    <property type="match status" value="1"/>
</dbReference>
<dbReference type="KEGG" id="sgp:SpiGrapes_2761"/>
<dbReference type="AlphaFoldDB" id="G8QVZ4"/>
<sequence>MSVDYLVVASSQLELEGFQTNLDEVQQRNGGTFVLVCVGVGKVQSAVLTLKAIVQYQPKAVLCIGYAGAVDPFYKIGDCVLASSVVQYDIDLRSFHLGRGEVPSALQGETVGALQLDCPSIEGTFAGVCGTADRFLLRPYREANPWLSNELHLGFADMESYAVAFACSAMQCRCTVCRVISDDEQGHRPKHFKEFSNQANRQFVRVLGILLDRTE</sequence>
<dbReference type="Pfam" id="PF01048">
    <property type="entry name" value="PNP_UDP_1"/>
    <property type="match status" value="1"/>
</dbReference>
<dbReference type="eggNOG" id="COG0775">
    <property type="taxonomic scope" value="Bacteria"/>
</dbReference>
<dbReference type="InterPro" id="IPR000845">
    <property type="entry name" value="Nucleoside_phosphorylase_d"/>
</dbReference>
<evidence type="ECO:0000313" key="2">
    <source>
        <dbReference type="EMBL" id="AEV30518.1"/>
    </source>
</evidence>
<organism evidence="2 3">
    <name type="scientific">Sphaerochaeta pleomorpha (strain ATCC BAA-1885 / DSM 22778 / Grapes)</name>
    <dbReference type="NCBI Taxonomy" id="158190"/>
    <lineage>
        <taxon>Bacteria</taxon>
        <taxon>Pseudomonadati</taxon>
        <taxon>Spirochaetota</taxon>
        <taxon>Spirochaetia</taxon>
        <taxon>Spirochaetales</taxon>
        <taxon>Sphaerochaetaceae</taxon>
        <taxon>Sphaerochaeta</taxon>
    </lineage>
</organism>
<name>G8QVZ4_SPHPG</name>
<dbReference type="Proteomes" id="UP000005632">
    <property type="component" value="Chromosome"/>
</dbReference>
<dbReference type="PANTHER" id="PTHR46832">
    <property type="entry name" value="5'-METHYLTHIOADENOSINE/S-ADENOSYLHOMOCYSTEINE NUCLEOSIDASE"/>
    <property type="match status" value="1"/>
</dbReference>
<dbReference type="OrthoDB" id="9792278at2"/>
<protein>
    <submittedName>
        <fullName evidence="2">Nucleoside phosphorylase</fullName>
    </submittedName>
</protein>
<gene>
    <name evidence="2" type="ordered locus">SpiGrapes_2761</name>
</gene>
<dbReference type="GO" id="GO:0019284">
    <property type="term" value="P:L-methionine salvage from S-adenosylmethionine"/>
    <property type="evidence" value="ECO:0007669"/>
    <property type="project" value="TreeGrafter"/>
</dbReference>
<dbReference type="RefSeq" id="WP_014271357.1">
    <property type="nucleotide sequence ID" value="NC_016633.1"/>
</dbReference>
<dbReference type="GO" id="GO:0005829">
    <property type="term" value="C:cytosol"/>
    <property type="evidence" value="ECO:0007669"/>
    <property type="project" value="TreeGrafter"/>
</dbReference>
<dbReference type="GO" id="GO:0009116">
    <property type="term" value="P:nucleoside metabolic process"/>
    <property type="evidence" value="ECO:0007669"/>
    <property type="project" value="InterPro"/>
</dbReference>
<reference evidence="2 3" key="1">
    <citation type="submission" date="2011-11" db="EMBL/GenBank/DDBJ databases">
        <title>Complete sequence of Spirochaeta sp. grapes.</title>
        <authorList>
            <consortium name="US DOE Joint Genome Institute"/>
            <person name="Lucas S."/>
            <person name="Han J."/>
            <person name="Lapidus A."/>
            <person name="Cheng J.-F."/>
            <person name="Goodwin L."/>
            <person name="Pitluck S."/>
            <person name="Peters L."/>
            <person name="Ovchinnikova G."/>
            <person name="Munk A.C."/>
            <person name="Detter J.C."/>
            <person name="Han C."/>
            <person name="Tapia R."/>
            <person name="Land M."/>
            <person name="Hauser L."/>
            <person name="Kyrpides N."/>
            <person name="Ivanova N."/>
            <person name="Pagani I."/>
            <person name="Ritalahtilisa K."/>
            <person name="Loeffler F."/>
            <person name="Woyke T."/>
        </authorList>
    </citation>
    <scope>NUCLEOTIDE SEQUENCE [LARGE SCALE GENOMIC DNA]</scope>
    <source>
        <strain evidence="3">ATCC BAA-1885 / DSM 22778 / Grapes</strain>
    </source>
</reference>
<dbReference type="InterPro" id="IPR035994">
    <property type="entry name" value="Nucleoside_phosphorylase_sf"/>
</dbReference>
<feature type="domain" description="Nucleoside phosphorylase" evidence="1">
    <location>
        <begin position="29"/>
        <end position="207"/>
    </location>
</feature>
<dbReference type="Gene3D" id="3.40.50.1580">
    <property type="entry name" value="Nucleoside phosphorylase domain"/>
    <property type="match status" value="1"/>
</dbReference>
<evidence type="ECO:0000259" key="1">
    <source>
        <dbReference type="Pfam" id="PF01048"/>
    </source>
</evidence>
<dbReference type="EMBL" id="CP003155">
    <property type="protein sequence ID" value="AEV30518.1"/>
    <property type="molecule type" value="Genomic_DNA"/>
</dbReference>
<dbReference type="STRING" id="158190.SpiGrapes_2761"/>
<dbReference type="SUPFAM" id="SSF53167">
    <property type="entry name" value="Purine and uridine phosphorylases"/>
    <property type="match status" value="1"/>
</dbReference>
<dbReference type="PANTHER" id="PTHR46832:SF1">
    <property type="entry name" value="5'-METHYLTHIOADENOSINE_S-ADENOSYLHOMOCYSTEINE NUCLEOSIDASE"/>
    <property type="match status" value="1"/>
</dbReference>
<accession>G8QVZ4</accession>
<keyword evidence="3" id="KW-1185">Reference proteome</keyword>